<keyword evidence="1" id="KW-1133">Transmembrane helix</keyword>
<feature type="transmembrane region" description="Helical" evidence="1">
    <location>
        <begin position="30"/>
        <end position="47"/>
    </location>
</feature>
<feature type="transmembrane region" description="Helical" evidence="1">
    <location>
        <begin position="59"/>
        <end position="80"/>
    </location>
</feature>
<name>A0A453CBN9_AEGTS</name>
<sequence>MEKIESFVGSKTVIHVFIDALSRLQLVPPFAVYLVIIWQSMLVCLVCDQYLWLMYSFRLCLVAICMCFFSEFIAISSVLICAGCRIT</sequence>
<evidence type="ECO:0000313" key="2">
    <source>
        <dbReference type="EnsemblPlants" id="AET2Gv20801100.5"/>
    </source>
</evidence>
<evidence type="ECO:0000313" key="3">
    <source>
        <dbReference type="Proteomes" id="UP000015105"/>
    </source>
</evidence>
<organism evidence="2 3">
    <name type="scientific">Aegilops tauschii subsp. strangulata</name>
    <name type="common">Goatgrass</name>
    <dbReference type="NCBI Taxonomy" id="200361"/>
    <lineage>
        <taxon>Eukaryota</taxon>
        <taxon>Viridiplantae</taxon>
        <taxon>Streptophyta</taxon>
        <taxon>Embryophyta</taxon>
        <taxon>Tracheophyta</taxon>
        <taxon>Spermatophyta</taxon>
        <taxon>Magnoliopsida</taxon>
        <taxon>Liliopsida</taxon>
        <taxon>Poales</taxon>
        <taxon>Poaceae</taxon>
        <taxon>BOP clade</taxon>
        <taxon>Pooideae</taxon>
        <taxon>Triticodae</taxon>
        <taxon>Triticeae</taxon>
        <taxon>Triticinae</taxon>
        <taxon>Aegilops</taxon>
    </lineage>
</organism>
<reference evidence="2" key="4">
    <citation type="submission" date="2019-03" db="UniProtKB">
        <authorList>
            <consortium name="EnsemblPlants"/>
        </authorList>
    </citation>
    <scope>IDENTIFICATION</scope>
</reference>
<dbReference type="EnsemblPlants" id="AET2Gv20801100.5">
    <property type="protein sequence ID" value="AET2Gv20801100.5"/>
    <property type="gene ID" value="AET2Gv20801100"/>
</dbReference>
<protein>
    <submittedName>
        <fullName evidence="2">Uncharacterized protein</fullName>
    </submittedName>
</protein>
<dbReference type="Gramene" id="AET2Gv20801100.6">
    <property type="protein sequence ID" value="AET2Gv20801100.6"/>
    <property type="gene ID" value="AET2Gv20801100"/>
</dbReference>
<keyword evidence="3" id="KW-1185">Reference proteome</keyword>
<dbReference type="Proteomes" id="UP000015105">
    <property type="component" value="Chromosome 2D"/>
</dbReference>
<reference evidence="2" key="5">
    <citation type="journal article" date="2021" name="G3 (Bethesda)">
        <title>Aegilops tauschii genome assembly Aet v5.0 features greater sequence contiguity and improved annotation.</title>
        <authorList>
            <person name="Wang L."/>
            <person name="Zhu T."/>
            <person name="Rodriguez J.C."/>
            <person name="Deal K.R."/>
            <person name="Dubcovsky J."/>
            <person name="McGuire P.E."/>
            <person name="Lux T."/>
            <person name="Spannagl M."/>
            <person name="Mayer K.F.X."/>
            <person name="Baldrich P."/>
            <person name="Meyers B.C."/>
            <person name="Huo N."/>
            <person name="Gu Y.Q."/>
            <person name="Zhou H."/>
            <person name="Devos K.M."/>
            <person name="Bennetzen J.L."/>
            <person name="Unver T."/>
            <person name="Budak H."/>
            <person name="Gulick P.J."/>
            <person name="Galiba G."/>
            <person name="Kalapos B."/>
            <person name="Nelson D.R."/>
            <person name="Li P."/>
            <person name="You F.M."/>
            <person name="Luo M.C."/>
            <person name="Dvorak J."/>
        </authorList>
    </citation>
    <scope>NUCLEOTIDE SEQUENCE [LARGE SCALE GENOMIC DNA]</scope>
    <source>
        <strain evidence="2">cv. AL8/78</strain>
    </source>
</reference>
<evidence type="ECO:0000256" key="1">
    <source>
        <dbReference type="SAM" id="Phobius"/>
    </source>
</evidence>
<dbReference type="AlphaFoldDB" id="A0A453CBN9"/>
<reference evidence="3" key="1">
    <citation type="journal article" date="2014" name="Science">
        <title>Ancient hybridizations among the ancestral genomes of bread wheat.</title>
        <authorList>
            <consortium name="International Wheat Genome Sequencing Consortium,"/>
            <person name="Marcussen T."/>
            <person name="Sandve S.R."/>
            <person name="Heier L."/>
            <person name="Spannagl M."/>
            <person name="Pfeifer M."/>
            <person name="Jakobsen K.S."/>
            <person name="Wulff B.B."/>
            <person name="Steuernagel B."/>
            <person name="Mayer K.F."/>
            <person name="Olsen O.A."/>
        </authorList>
    </citation>
    <scope>NUCLEOTIDE SEQUENCE [LARGE SCALE GENOMIC DNA]</scope>
    <source>
        <strain evidence="3">cv. AL8/78</strain>
    </source>
</reference>
<keyword evidence="1" id="KW-0472">Membrane</keyword>
<dbReference type="Gramene" id="AET2Gv20801100.5">
    <property type="protein sequence ID" value="AET2Gv20801100.5"/>
    <property type="gene ID" value="AET2Gv20801100"/>
</dbReference>
<reference evidence="3" key="2">
    <citation type="journal article" date="2017" name="Nat. Plants">
        <title>The Aegilops tauschii genome reveals multiple impacts of transposons.</title>
        <authorList>
            <person name="Zhao G."/>
            <person name="Zou C."/>
            <person name="Li K."/>
            <person name="Wang K."/>
            <person name="Li T."/>
            <person name="Gao L."/>
            <person name="Zhang X."/>
            <person name="Wang H."/>
            <person name="Yang Z."/>
            <person name="Liu X."/>
            <person name="Jiang W."/>
            <person name="Mao L."/>
            <person name="Kong X."/>
            <person name="Jiao Y."/>
            <person name="Jia J."/>
        </authorList>
    </citation>
    <scope>NUCLEOTIDE SEQUENCE [LARGE SCALE GENOMIC DNA]</scope>
    <source>
        <strain evidence="3">cv. AL8/78</strain>
    </source>
</reference>
<reference evidence="2" key="3">
    <citation type="journal article" date="2017" name="Nature">
        <title>Genome sequence of the progenitor of the wheat D genome Aegilops tauschii.</title>
        <authorList>
            <person name="Luo M.C."/>
            <person name="Gu Y.Q."/>
            <person name="Puiu D."/>
            <person name="Wang H."/>
            <person name="Twardziok S.O."/>
            <person name="Deal K.R."/>
            <person name="Huo N."/>
            <person name="Zhu T."/>
            <person name="Wang L."/>
            <person name="Wang Y."/>
            <person name="McGuire P.E."/>
            <person name="Liu S."/>
            <person name="Long H."/>
            <person name="Ramasamy R.K."/>
            <person name="Rodriguez J.C."/>
            <person name="Van S.L."/>
            <person name="Yuan L."/>
            <person name="Wang Z."/>
            <person name="Xia Z."/>
            <person name="Xiao L."/>
            <person name="Anderson O.D."/>
            <person name="Ouyang S."/>
            <person name="Liang Y."/>
            <person name="Zimin A.V."/>
            <person name="Pertea G."/>
            <person name="Qi P."/>
            <person name="Bennetzen J.L."/>
            <person name="Dai X."/>
            <person name="Dawson M.W."/>
            <person name="Muller H.G."/>
            <person name="Kugler K."/>
            <person name="Rivarola-Duarte L."/>
            <person name="Spannagl M."/>
            <person name="Mayer K.F.X."/>
            <person name="Lu F.H."/>
            <person name="Bevan M.W."/>
            <person name="Leroy P."/>
            <person name="Li P."/>
            <person name="You F.M."/>
            <person name="Sun Q."/>
            <person name="Liu Z."/>
            <person name="Lyons E."/>
            <person name="Wicker T."/>
            <person name="Salzberg S.L."/>
            <person name="Devos K.M."/>
            <person name="Dvorak J."/>
        </authorList>
    </citation>
    <scope>NUCLEOTIDE SEQUENCE [LARGE SCALE GENOMIC DNA]</scope>
    <source>
        <strain evidence="2">cv. AL8/78</strain>
    </source>
</reference>
<proteinExistence type="predicted"/>
<accession>A0A453CBN9</accession>
<dbReference type="EnsemblPlants" id="AET2Gv20801100.6">
    <property type="protein sequence ID" value="AET2Gv20801100.6"/>
    <property type="gene ID" value="AET2Gv20801100"/>
</dbReference>
<keyword evidence="1" id="KW-0812">Transmembrane</keyword>